<feature type="transmembrane region" description="Helical" evidence="19">
    <location>
        <begin position="402"/>
        <end position="427"/>
    </location>
</feature>
<comment type="catalytic activity">
    <reaction evidence="2">
        <text>L-lysyl-L-alanine(out) = L-lysyl-L-alanine(in)</text>
        <dbReference type="Rhea" id="RHEA:79399"/>
        <dbReference type="ChEBI" id="CHEBI:229954"/>
    </reaction>
</comment>
<evidence type="ECO:0000256" key="18">
    <source>
        <dbReference type="ARBA" id="ARBA00046376"/>
    </source>
</evidence>
<evidence type="ECO:0000256" key="1">
    <source>
        <dbReference type="ARBA" id="ARBA00004141"/>
    </source>
</evidence>
<feature type="domain" description="Major facilitator superfamily (MFS) profile" evidence="20">
    <location>
        <begin position="79"/>
        <end position="495"/>
    </location>
</feature>
<dbReference type="PROSITE" id="PS50850">
    <property type="entry name" value="MFS"/>
    <property type="match status" value="1"/>
</dbReference>
<dbReference type="GO" id="GO:0016020">
    <property type="term" value="C:membrane"/>
    <property type="evidence" value="ECO:0007669"/>
    <property type="project" value="UniProtKB-SubCell"/>
</dbReference>
<dbReference type="GO" id="GO:0022857">
    <property type="term" value="F:transmembrane transporter activity"/>
    <property type="evidence" value="ECO:0007669"/>
    <property type="project" value="InterPro"/>
</dbReference>
<feature type="transmembrane region" description="Helical" evidence="19">
    <location>
        <begin position="471"/>
        <end position="491"/>
    </location>
</feature>
<evidence type="ECO:0000256" key="11">
    <source>
        <dbReference type="ARBA" id="ARBA00044903"/>
    </source>
</evidence>
<dbReference type="SUPFAM" id="SSF103473">
    <property type="entry name" value="MFS general substrate transporter"/>
    <property type="match status" value="1"/>
</dbReference>
<comment type="subunit">
    <text evidence="18">Homodimer. Interacts with lysosomal protein GLMP (via lumenal domain); the interaction starts while both proteins are still in the endoplasmic reticulum and is required for stabilization of MFSD1 in lysosomes but has no direct effect on its targeting to lysosomes or transporter activity.</text>
</comment>
<dbReference type="EMBL" id="KQ474079">
    <property type="protein sequence ID" value="KPV74785.1"/>
    <property type="molecule type" value="Genomic_DNA"/>
</dbReference>
<evidence type="ECO:0000256" key="5">
    <source>
        <dbReference type="ARBA" id="ARBA00044884"/>
    </source>
</evidence>
<keyword evidence="19" id="KW-0472">Membrane</keyword>
<dbReference type="GeneID" id="28975595"/>
<sequence length="556" mass="59419">MAPQASNTESADAIAALPALAQDDRRAALSRSSSAYDKDKLESASTSSAELDTLPAGTSADGSYNPAIVGHPWRVKGPLIFCVLFLTLGSNFASSSLSPLKSTLRKQLKINNAQYASLDTADSLINTIFPILSGALIDYYGPIRAALWSSSVILLGAILSGVAASVASYPLLLFGQIVFGFGSTTIETSQSVMYAFYTLGSSMQGAVFGLDIAVGRVWNLLGKLTSVPIMEGTGSWTWTIWVSAIMCAASFAITVAIALYSRTFSASAQVPTGRQAVVAAKARGEKTGGYAQRWREDRKFFFSSILAIPACFWIMDISQLFQSGAVSAYTSNLADAIKVTRNATLYTAGWNASVAQVIPIVLTPCLGIVFDRFGSRMHFVTWTASLYVVVFALLAYTNVHPLVPSILGSLALATNVLPWISSIPLLVPNHAHLGTAFGIYKALNNCGSVVVNVASGAIQDQAAPGKNEYNGVFAFLIVIKALDVLYGLMYWRFDAKYLGGVLNASDRKLREMEAEATTEERAVGLRAPIRKVTVVALATVGAMIVVAWTLYLYYST</sequence>
<evidence type="ECO:0000256" key="4">
    <source>
        <dbReference type="ARBA" id="ARBA00044881"/>
    </source>
</evidence>
<feature type="transmembrane region" description="Helical" evidence="19">
    <location>
        <begin position="194"/>
        <end position="218"/>
    </location>
</feature>
<comment type="catalytic activity">
    <reaction evidence="5">
        <text>L-alpha-aminoacyl-L-histidine(out) = L-alpha-aminoacyl-L-histidine(in)</text>
        <dbReference type="Rhea" id="RHEA:79375"/>
        <dbReference type="ChEBI" id="CHEBI:229967"/>
    </reaction>
</comment>
<dbReference type="InterPro" id="IPR011701">
    <property type="entry name" value="MFS"/>
</dbReference>
<evidence type="ECO:0000256" key="19">
    <source>
        <dbReference type="SAM" id="Phobius"/>
    </source>
</evidence>
<comment type="catalytic activity">
    <reaction evidence="12">
        <text>L-histidyl-L-alpha-amino acid(out) = L-histidyl-L-alpha-amino acid(in)</text>
        <dbReference type="Rhea" id="RHEA:79379"/>
        <dbReference type="ChEBI" id="CHEBI:229964"/>
    </reaction>
</comment>
<comment type="catalytic activity">
    <reaction evidence="9">
        <text>L-arginyl-L-alpha-amino acid(out) = L-arginyl-L-alpha-amino acid(in)</text>
        <dbReference type="Rhea" id="RHEA:79371"/>
        <dbReference type="ChEBI" id="CHEBI:84315"/>
    </reaction>
</comment>
<dbReference type="InterPro" id="IPR036259">
    <property type="entry name" value="MFS_trans_sf"/>
</dbReference>
<feature type="transmembrane region" description="Helical" evidence="19">
    <location>
        <begin position="238"/>
        <end position="260"/>
    </location>
</feature>
<proteinExistence type="predicted"/>
<name>A0A194S2P9_RHOGW</name>
<feature type="transmembrane region" description="Helical" evidence="19">
    <location>
        <begin position="348"/>
        <end position="370"/>
    </location>
</feature>
<comment type="catalytic activity">
    <reaction evidence="11">
        <text>L-arginyl-glycine(out) = L-arginyl-glycine(in)</text>
        <dbReference type="Rhea" id="RHEA:79391"/>
        <dbReference type="ChEBI" id="CHEBI:229955"/>
    </reaction>
</comment>
<keyword evidence="19" id="KW-1133">Transmembrane helix</keyword>
<dbReference type="Proteomes" id="UP000053890">
    <property type="component" value="Unassembled WGS sequence"/>
</dbReference>
<dbReference type="PANTHER" id="PTHR23512:SF12">
    <property type="entry name" value="TRANSPORTER, PUTATIVE (AFU_ORTHOLOGUE AFUA_4G00260)-RELATED"/>
    <property type="match status" value="1"/>
</dbReference>
<evidence type="ECO:0000259" key="20">
    <source>
        <dbReference type="PROSITE" id="PS50850"/>
    </source>
</evidence>
<evidence type="ECO:0000256" key="15">
    <source>
        <dbReference type="ARBA" id="ARBA00044985"/>
    </source>
</evidence>
<feature type="transmembrane region" description="Helical" evidence="19">
    <location>
        <begin position="377"/>
        <end position="396"/>
    </location>
</feature>
<evidence type="ECO:0000256" key="13">
    <source>
        <dbReference type="ARBA" id="ARBA00044919"/>
    </source>
</evidence>
<dbReference type="InterPro" id="IPR052187">
    <property type="entry name" value="MFSD1"/>
</dbReference>
<dbReference type="OMA" id="TWTLWGG"/>
<evidence type="ECO:0000256" key="10">
    <source>
        <dbReference type="ARBA" id="ARBA00044900"/>
    </source>
</evidence>
<dbReference type="STRING" id="578459.A0A194S2P9"/>
<keyword evidence="19" id="KW-0812">Transmembrane</keyword>
<evidence type="ECO:0000256" key="14">
    <source>
        <dbReference type="ARBA" id="ARBA00044924"/>
    </source>
</evidence>
<comment type="catalytic activity">
    <reaction evidence="4">
        <text>L-alpha-aminoacyl-L-arginine(out) = L-alpha-aminoacyl-L-arginine(in)</text>
        <dbReference type="Rhea" id="RHEA:79367"/>
        <dbReference type="ChEBI" id="CHEBI:229968"/>
    </reaction>
</comment>
<comment type="function">
    <text evidence="17">Lysosomal dipeptide uniporter that selectively exports lysine, arginine or histidine-containing dipeptides with a net positive charge from the lysosome lumen into the cytosol. Could play a role in a specific type of protein O-glycosylation indirectly regulating macrophages migration and tissue invasion. Also essential for liver homeostasis.</text>
</comment>
<accession>A0A194S2P9</accession>
<dbReference type="OrthoDB" id="2525538at2759"/>
<dbReference type="PANTHER" id="PTHR23512">
    <property type="entry name" value="MAJOR FACILITATOR SUPERFAMILY DOMAIN-CONTAINING PROTEIN 1"/>
    <property type="match status" value="1"/>
</dbReference>
<dbReference type="Gene3D" id="1.20.1250.20">
    <property type="entry name" value="MFS general substrate transporter like domains"/>
    <property type="match status" value="2"/>
</dbReference>
<feature type="transmembrane region" description="Helical" evidence="19">
    <location>
        <begin position="121"/>
        <end position="140"/>
    </location>
</feature>
<comment type="catalytic activity">
    <reaction evidence="3">
        <text>L-histidyl-glycine(out) = L-histidyl-glycine(in)</text>
        <dbReference type="Rhea" id="RHEA:79395"/>
        <dbReference type="ChEBI" id="CHEBI:229957"/>
    </reaction>
</comment>
<dbReference type="RefSeq" id="XP_018270834.1">
    <property type="nucleotide sequence ID" value="XM_018415147.1"/>
</dbReference>
<dbReference type="Pfam" id="PF07690">
    <property type="entry name" value="MFS_1"/>
    <property type="match status" value="2"/>
</dbReference>
<evidence type="ECO:0000256" key="7">
    <source>
        <dbReference type="ARBA" id="ARBA00044893"/>
    </source>
</evidence>
<comment type="catalytic activity">
    <reaction evidence="8">
        <text>L-aspartyl-L-lysine(out) = L-aspartyl-L-lysine(in)</text>
        <dbReference type="Rhea" id="RHEA:79411"/>
        <dbReference type="ChEBI" id="CHEBI:229953"/>
    </reaction>
</comment>
<comment type="catalytic activity">
    <reaction evidence="10">
        <text>L-lysyl-L-lysine(out) = L-lysyl-L-lysine(in)</text>
        <dbReference type="Rhea" id="RHEA:79403"/>
        <dbReference type="ChEBI" id="CHEBI:229956"/>
    </reaction>
</comment>
<protein>
    <recommendedName>
        <fullName evidence="15">Lysosomal dipeptide transporter MFSD1</fullName>
    </recommendedName>
    <alternativeName>
        <fullName evidence="16">Major facilitator superfamily domain-containing protein 1</fullName>
    </alternativeName>
</protein>
<evidence type="ECO:0000256" key="12">
    <source>
        <dbReference type="ARBA" id="ARBA00044912"/>
    </source>
</evidence>
<reference evidence="21 22" key="1">
    <citation type="journal article" date="2015" name="Front. Microbiol.">
        <title>Genome sequence of the plant growth promoting endophytic yeast Rhodotorula graminis WP1.</title>
        <authorList>
            <person name="Firrincieli A."/>
            <person name="Otillar R."/>
            <person name="Salamov A."/>
            <person name="Schmutz J."/>
            <person name="Khan Z."/>
            <person name="Redman R.S."/>
            <person name="Fleck N.D."/>
            <person name="Lindquist E."/>
            <person name="Grigoriev I.V."/>
            <person name="Doty S.L."/>
        </authorList>
    </citation>
    <scope>NUCLEOTIDE SEQUENCE [LARGE SCALE GENOMIC DNA]</scope>
    <source>
        <strain evidence="21 22">WP1</strain>
    </source>
</reference>
<feature type="transmembrane region" description="Helical" evidence="19">
    <location>
        <begin position="152"/>
        <end position="182"/>
    </location>
</feature>
<comment type="catalytic activity">
    <reaction evidence="7">
        <text>L-alpha-aminoacyl-L-lysine(out) = L-alpha-aminoacyl-L-lysine(in)</text>
        <dbReference type="Rhea" id="RHEA:79383"/>
        <dbReference type="ChEBI" id="CHEBI:229966"/>
    </reaction>
</comment>
<evidence type="ECO:0000256" key="8">
    <source>
        <dbReference type="ARBA" id="ARBA00044898"/>
    </source>
</evidence>
<evidence type="ECO:0000256" key="2">
    <source>
        <dbReference type="ARBA" id="ARBA00044876"/>
    </source>
</evidence>
<dbReference type="InterPro" id="IPR020846">
    <property type="entry name" value="MFS_dom"/>
</dbReference>
<evidence type="ECO:0000256" key="17">
    <source>
        <dbReference type="ARBA" id="ARBA00045709"/>
    </source>
</evidence>
<feature type="transmembrane region" description="Helical" evidence="19">
    <location>
        <begin position="300"/>
        <end position="321"/>
    </location>
</feature>
<evidence type="ECO:0000256" key="6">
    <source>
        <dbReference type="ARBA" id="ARBA00044891"/>
    </source>
</evidence>
<evidence type="ECO:0000313" key="21">
    <source>
        <dbReference type="EMBL" id="KPV74785.1"/>
    </source>
</evidence>
<comment type="catalytic activity">
    <reaction evidence="6">
        <text>L-lysyl-L-alpha-amino acid(out) = L-lysyl-L-alpha-amino acid(in)</text>
        <dbReference type="Rhea" id="RHEA:79387"/>
        <dbReference type="ChEBI" id="CHEBI:229965"/>
    </reaction>
</comment>
<gene>
    <name evidence="21" type="ORF">RHOBADRAFT_48516</name>
</gene>
<evidence type="ECO:0000256" key="3">
    <source>
        <dbReference type="ARBA" id="ARBA00044878"/>
    </source>
</evidence>
<comment type="subcellular location">
    <subcellularLocation>
        <location evidence="1">Membrane</location>
        <topology evidence="1">Multi-pass membrane protein</topology>
    </subcellularLocation>
</comment>
<dbReference type="AlphaFoldDB" id="A0A194S2P9"/>
<keyword evidence="22" id="KW-1185">Reference proteome</keyword>
<comment type="catalytic activity">
    <reaction evidence="13">
        <text>L-alanyl-L-lysine(out) = L-alanyl-L-lysine(in)</text>
        <dbReference type="Rhea" id="RHEA:79415"/>
        <dbReference type="ChEBI" id="CHEBI:192470"/>
    </reaction>
</comment>
<comment type="catalytic activity">
    <reaction evidence="14">
        <text>L-lysyl-glycine(out) = L-lysyl-glycine(in)</text>
        <dbReference type="Rhea" id="RHEA:79407"/>
        <dbReference type="ChEBI" id="CHEBI:191202"/>
    </reaction>
</comment>
<evidence type="ECO:0000256" key="9">
    <source>
        <dbReference type="ARBA" id="ARBA00044899"/>
    </source>
</evidence>
<evidence type="ECO:0000256" key="16">
    <source>
        <dbReference type="ARBA" id="ARBA00045018"/>
    </source>
</evidence>
<feature type="transmembrane region" description="Helical" evidence="19">
    <location>
        <begin position="534"/>
        <end position="554"/>
    </location>
</feature>
<organism evidence="21 22">
    <name type="scientific">Rhodotorula graminis (strain WP1)</name>
    <dbReference type="NCBI Taxonomy" id="578459"/>
    <lineage>
        <taxon>Eukaryota</taxon>
        <taxon>Fungi</taxon>
        <taxon>Dikarya</taxon>
        <taxon>Basidiomycota</taxon>
        <taxon>Pucciniomycotina</taxon>
        <taxon>Microbotryomycetes</taxon>
        <taxon>Sporidiobolales</taxon>
        <taxon>Sporidiobolaceae</taxon>
        <taxon>Rhodotorula</taxon>
    </lineage>
</organism>
<evidence type="ECO:0000313" key="22">
    <source>
        <dbReference type="Proteomes" id="UP000053890"/>
    </source>
</evidence>